<accession>A0A9P5Q3Y0</accession>
<feature type="transmembrane region" description="Helical" evidence="1">
    <location>
        <begin position="170"/>
        <end position="192"/>
    </location>
</feature>
<dbReference type="Pfam" id="PF20151">
    <property type="entry name" value="DUF6533"/>
    <property type="match status" value="1"/>
</dbReference>
<keyword evidence="4" id="KW-1185">Reference proteome</keyword>
<feature type="transmembrane region" description="Helical" evidence="1">
    <location>
        <begin position="15"/>
        <end position="34"/>
    </location>
</feature>
<evidence type="ECO:0000313" key="4">
    <source>
        <dbReference type="Proteomes" id="UP000772434"/>
    </source>
</evidence>
<feature type="transmembrane region" description="Helical" evidence="1">
    <location>
        <begin position="46"/>
        <end position="67"/>
    </location>
</feature>
<evidence type="ECO:0000313" key="3">
    <source>
        <dbReference type="EMBL" id="KAF9077954.1"/>
    </source>
</evidence>
<feature type="domain" description="DUF6533" evidence="2">
    <location>
        <begin position="18"/>
        <end position="59"/>
    </location>
</feature>
<dbReference type="AlphaFoldDB" id="A0A9P5Q3Y0"/>
<dbReference type="OrthoDB" id="3267855at2759"/>
<reference evidence="3" key="1">
    <citation type="submission" date="2020-11" db="EMBL/GenBank/DDBJ databases">
        <authorList>
            <consortium name="DOE Joint Genome Institute"/>
            <person name="Ahrendt S."/>
            <person name="Riley R."/>
            <person name="Andreopoulos W."/>
            <person name="Labutti K."/>
            <person name="Pangilinan J."/>
            <person name="Ruiz-Duenas F.J."/>
            <person name="Barrasa J.M."/>
            <person name="Sanchez-Garcia M."/>
            <person name="Camarero S."/>
            <person name="Miyauchi S."/>
            <person name="Serrano A."/>
            <person name="Linde D."/>
            <person name="Babiker R."/>
            <person name="Drula E."/>
            <person name="Ayuso-Fernandez I."/>
            <person name="Pacheco R."/>
            <person name="Padilla G."/>
            <person name="Ferreira P."/>
            <person name="Barriuso J."/>
            <person name="Kellner H."/>
            <person name="Castanera R."/>
            <person name="Alfaro M."/>
            <person name="Ramirez L."/>
            <person name="Pisabarro A.G."/>
            <person name="Kuo A."/>
            <person name="Tritt A."/>
            <person name="Lipzen A."/>
            <person name="He G."/>
            <person name="Yan M."/>
            <person name="Ng V."/>
            <person name="Cullen D."/>
            <person name="Martin F."/>
            <person name="Rosso M.-N."/>
            <person name="Henrissat B."/>
            <person name="Hibbett D."/>
            <person name="Martinez A.T."/>
            <person name="Grigoriev I.V."/>
        </authorList>
    </citation>
    <scope>NUCLEOTIDE SEQUENCE</scope>
    <source>
        <strain evidence="3">AH 40177</strain>
    </source>
</reference>
<sequence>MPSSVLAGTGPVEFGLQYASIVLVWYDWFLMLPMEVKYIWGSKIRISTIVYILCHYALLANVLYVLAISNIHNERSRQVSVLGSHPLLMSMLHSCDTWYKVIGALSVLGRTAIIFSFTARTYAVWGRRRIVIIYLGTLGFICIALDISHIPGLKCIGASPLPIGTYMQVFMNEVFSILVVVFEFSSATLTFVRCIQTLKERNKSPNNEARRRGFWHITFEQGILYFSFMSVFTIGAVVLNFCAPPGFYQRALNSFTLPLSGLLTSRFILHLRKCEDDLSVLGQLTVASANAAADDGILSIVVDQGFGWDPLEVDTTANPDLRRQEREDSIASPTSSTDSCILSTIIDDEDFEWGTVLTVPREEDYPVAAPSSSIHRTV</sequence>
<keyword evidence="1" id="KW-0812">Transmembrane</keyword>
<keyword evidence="1" id="KW-1133">Transmembrane helix</keyword>
<dbReference type="EMBL" id="JADNRY010000002">
    <property type="protein sequence ID" value="KAF9077954.1"/>
    <property type="molecule type" value="Genomic_DNA"/>
</dbReference>
<feature type="transmembrane region" description="Helical" evidence="1">
    <location>
        <begin position="131"/>
        <end position="150"/>
    </location>
</feature>
<organism evidence="3 4">
    <name type="scientific">Rhodocollybia butyracea</name>
    <dbReference type="NCBI Taxonomy" id="206335"/>
    <lineage>
        <taxon>Eukaryota</taxon>
        <taxon>Fungi</taxon>
        <taxon>Dikarya</taxon>
        <taxon>Basidiomycota</taxon>
        <taxon>Agaricomycotina</taxon>
        <taxon>Agaricomycetes</taxon>
        <taxon>Agaricomycetidae</taxon>
        <taxon>Agaricales</taxon>
        <taxon>Marasmiineae</taxon>
        <taxon>Omphalotaceae</taxon>
        <taxon>Rhodocollybia</taxon>
    </lineage>
</organism>
<feature type="transmembrane region" description="Helical" evidence="1">
    <location>
        <begin position="98"/>
        <end position="119"/>
    </location>
</feature>
<name>A0A9P5Q3Y0_9AGAR</name>
<dbReference type="Proteomes" id="UP000772434">
    <property type="component" value="Unassembled WGS sequence"/>
</dbReference>
<evidence type="ECO:0000259" key="2">
    <source>
        <dbReference type="Pfam" id="PF20151"/>
    </source>
</evidence>
<gene>
    <name evidence="3" type="ORF">BDP27DRAFT_1412870</name>
</gene>
<evidence type="ECO:0000256" key="1">
    <source>
        <dbReference type="SAM" id="Phobius"/>
    </source>
</evidence>
<comment type="caution">
    <text evidence="3">The sequence shown here is derived from an EMBL/GenBank/DDBJ whole genome shotgun (WGS) entry which is preliminary data.</text>
</comment>
<proteinExistence type="predicted"/>
<protein>
    <recommendedName>
        <fullName evidence="2">DUF6533 domain-containing protein</fullName>
    </recommendedName>
</protein>
<feature type="transmembrane region" description="Helical" evidence="1">
    <location>
        <begin position="213"/>
        <end position="239"/>
    </location>
</feature>
<keyword evidence="1" id="KW-0472">Membrane</keyword>
<dbReference type="InterPro" id="IPR045340">
    <property type="entry name" value="DUF6533"/>
</dbReference>